<proteinExistence type="predicted"/>
<accession>A0A975BCM9</accession>
<sequence>MSKYYRLYESCIVSNFFLMNEIHQNCEILLYEKFRMVNQAESYFFVGI</sequence>
<evidence type="ECO:0000313" key="2">
    <source>
        <dbReference type="Proteomes" id="UP000663720"/>
    </source>
</evidence>
<dbReference type="KEGG" id="dli:dnl_52350"/>
<dbReference type="AlphaFoldDB" id="A0A975BCM9"/>
<dbReference type="EMBL" id="CP061799">
    <property type="protein sequence ID" value="QTA82850.1"/>
    <property type="molecule type" value="Genomic_DNA"/>
</dbReference>
<dbReference type="Proteomes" id="UP000663720">
    <property type="component" value="Chromosome"/>
</dbReference>
<protein>
    <submittedName>
        <fullName evidence="1">Uncharacterized protein</fullName>
    </submittedName>
</protein>
<name>A0A975BCM9_9BACT</name>
<evidence type="ECO:0000313" key="1">
    <source>
        <dbReference type="EMBL" id="QTA82850.1"/>
    </source>
</evidence>
<reference evidence="1" key="1">
    <citation type="journal article" date="2021" name="Microb. Physiol.">
        <title>Proteogenomic Insights into the Physiology of Marine, Sulfate-Reducing, Filamentous Desulfonema limicola and Desulfonema magnum.</title>
        <authorList>
            <person name="Schnaars V."/>
            <person name="Wohlbrand L."/>
            <person name="Scheve S."/>
            <person name="Hinrichs C."/>
            <person name="Reinhardt R."/>
            <person name="Rabus R."/>
        </authorList>
    </citation>
    <scope>NUCLEOTIDE SEQUENCE</scope>
    <source>
        <strain evidence="1">5ac10</strain>
    </source>
</reference>
<keyword evidence="2" id="KW-1185">Reference proteome</keyword>
<gene>
    <name evidence="1" type="ORF">dnl_52350</name>
</gene>
<organism evidence="1 2">
    <name type="scientific">Desulfonema limicola</name>
    <dbReference type="NCBI Taxonomy" id="45656"/>
    <lineage>
        <taxon>Bacteria</taxon>
        <taxon>Pseudomonadati</taxon>
        <taxon>Thermodesulfobacteriota</taxon>
        <taxon>Desulfobacteria</taxon>
        <taxon>Desulfobacterales</taxon>
        <taxon>Desulfococcaceae</taxon>
        <taxon>Desulfonema</taxon>
    </lineage>
</organism>